<dbReference type="EMBL" id="DS752087">
    <property type="protein sequence ID" value="EEC08096.1"/>
    <property type="molecule type" value="Genomic_DNA"/>
</dbReference>
<dbReference type="PaxDb" id="6945-B7PND2"/>
<feature type="region of interest" description="Disordered" evidence="1">
    <location>
        <begin position="28"/>
        <end position="132"/>
    </location>
</feature>
<evidence type="ECO:0000313" key="3">
    <source>
        <dbReference type="EnsemblMetazoa" id="ISCW019001-PA"/>
    </source>
</evidence>
<dbReference type="HOGENOM" id="CLU_1919359_0_0_1"/>
<evidence type="ECO:0000256" key="1">
    <source>
        <dbReference type="SAM" id="MobiDB-lite"/>
    </source>
</evidence>
<protein>
    <submittedName>
        <fullName evidence="2 3">Uncharacterized protein</fullName>
    </submittedName>
</protein>
<evidence type="ECO:0000313" key="2">
    <source>
        <dbReference type="EMBL" id="EEC08096.1"/>
    </source>
</evidence>
<evidence type="ECO:0000313" key="4">
    <source>
        <dbReference type="Proteomes" id="UP000001555"/>
    </source>
</evidence>
<reference evidence="2 4" key="1">
    <citation type="submission" date="2008-03" db="EMBL/GenBank/DDBJ databases">
        <title>Annotation of Ixodes scapularis.</title>
        <authorList>
            <consortium name="Ixodes scapularis Genome Project Consortium"/>
            <person name="Caler E."/>
            <person name="Hannick L.I."/>
            <person name="Bidwell S."/>
            <person name="Joardar V."/>
            <person name="Thiagarajan M."/>
            <person name="Amedeo P."/>
            <person name="Galinsky K.J."/>
            <person name="Schobel S."/>
            <person name="Inman J."/>
            <person name="Hostetler J."/>
            <person name="Miller J."/>
            <person name="Hammond M."/>
            <person name="Megy K."/>
            <person name="Lawson D."/>
            <person name="Kodira C."/>
            <person name="Sutton G."/>
            <person name="Meyer J."/>
            <person name="Hill C.A."/>
            <person name="Birren B."/>
            <person name="Nene V."/>
            <person name="Collins F."/>
            <person name="Alarcon-Chaidez F."/>
            <person name="Wikel S."/>
            <person name="Strausberg R."/>
        </authorList>
    </citation>
    <scope>NUCLEOTIDE SEQUENCE [LARGE SCALE GENOMIC DNA]</scope>
    <source>
        <strain evidence="4">Wikel</strain>
        <strain evidence="2">Wikel colony</strain>
    </source>
</reference>
<feature type="compositionally biased region" description="Basic residues" evidence="1">
    <location>
        <begin position="72"/>
        <end position="83"/>
    </location>
</feature>
<dbReference type="AlphaFoldDB" id="B7PND2"/>
<keyword evidence="4" id="KW-1185">Reference proteome</keyword>
<dbReference type="InParanoid" id="B7PND2"/>
<organism>
    <name type="scientific">Ixodes scapularis</name>
    <name type="common">Black-legged tick</name>
    <name type="synonym">Deer tick</name>
    <dbReference type="NCBI Taxonomy" id="6945"/>
    <lineage>
        <taxon>Eukaryota</taxon>
        <taxon>Metazoa</taxon>
        <taxon>Ecdysozoa</taxon>
        <taxon>Arthropoda</taxon>
        <taxon>Chelicerata</taxon>
        <taxon>Arachnida</taxon>
        <taxon>Acari</taxon>
        <taxon>Parasitiformes</taxon>
        <taxon>Ixodida</taxon>
        <taxon>Ixodoidea</taxon>
        <taxon>Ixodidae</taxon>
        <taxon>Ixodinae</taxon>
        <taxon>Ixodes</taxon>
    </lineage>
</organism>
<sequence>MTGDPATTTGDRERRPIEFRPGWLGLRWVGHPDGATGASRGPRPTRVPRKPRGPFPSRFRKQSMATRQSQQRLRHCSGRHMARRPIVVPGTHPEGSSRSIHAAGPALRSNTQIPALPHGTNGGPTELHGRSE</sequence>
<dbReference type="Proteomes" id="UP000001555">
    <property type="component" value="Unassembled WGS sequence"/>
</dbReference>
<gene>
    <name evidence="2" type="ORF">IscW_ISCW019001</name>
</gene>
<dbReference type="EnsemblMetazoa" id="ISCW019001-RA">
    <property type="protein sequence ID" value="ISCW019001-PA"/>
    <property type="gene ID" value="ISCW019001"/>
</dbReference>
<proteinExistence type="predicted"/>
<reference evidence="3" key="2">
    <citation type="submission" date="2020-05" db="UniProtKB">
        <authorList>
            <consortium name="EnsemblMetazoa"/>
        </authorList>
    </citation>
    <scope>IDENTIFICATION</scope>
    <source>
        <strain evidence="3">wikel</strain>
    </source>
</reference>
<dbReference type="VEuPathDB" id="VectorBase:ISCI019001"/>
<dbReference type="EMBL" id="ABJB010718761">
    <property type="status" value="NOT_ANNOTATED_CDS"/>
    <property type="molecule type" value="Genomic_DNA"/>
</dbReference>
<dbReference type="VEuPathDB" id="VectorBase:ISCW019001"/>
<name>B7PND2_IXOSC</name>
<accession>B7PND2</accession>